<gene>
    <name evidence="1" type="ORF">RM780_09770</name>
</gene>
<proteinExistence type="predicted"/>
<sequence length="187" mass="21602">MTVADTYVHEDYPGDEDREFWAQVSGPVAHTLEFEERDLGVAVHFWSESAGLDAPEWESRAVLEVTYRDLDRMIDRLTRLRERHRLRTRCDFCGSPHRAWVFEVPTGLLPDPGRERRDAVGRLDDGLLNACARCAGHVERKNARALARRAVRARARKDRRELSAHYAEQYAVLLNRPLHKHRAPEPA</sequence>
<dbReference type="EMBL" id="JAVREN010000010">
    <property type="protein sequence ID" value="MDT0307249.1"/>
    <property type="molecule type" value="Genomic_DNA"/>
</dbReference>
<keyword evidence="2" id="KW-1185">Reference proteome</keyword>
<comment type="caution">
    <text evidence="1">The sequence shown here is derived from an EMBL/GenBank/DDBJ whole genome shotgun (WGS) entry which is preliminary data.</text>
</comment>
<protein>
    <recommendedName>
        <fullName evidence="3">HNH endonuclease</fullName>
    </recommendedName>
</protein>
<evidence type="ECO:0000313" key="2">
    <source>
        <dbReference type="Proteomes" id="UP001183388"/>
    </source>
</evidence>
<accession>A0ABU2L6R5</accession>
<dbReference type="RefSeq" id="WP_311630191.1">
    <property type="nucleotide sequence ID" value="NZ_JAVREN010000010.1"/>
</dbReference>
<reference evidence="2" key="1">
    <citation type="submission" date="2023-07" db="EMBL/GenBank/DDBJ databases">
        <title>30 novel species of actinomycetes from the DSMZ collection.</title>
        <authorList>
            <person name="Nouioui I."/>
        </authorList>
    </citation>
    <scope>NUCLEOTIDE SEQUENCE [LARGE SCALE GENOMIC DNA]</scope>
    <source>
        <strain evidence="2">DSM 44917</strain>
    </source>
</reference>
<evidence type="ECO:0000313" key="1">
    <source>
        <dbReference type="EMBL" id="MDT0307249.1"/>
    </source>
</evidence>
<name>A0ABU2L6R5_9ACTN</name>
<evidence type="ECO:0008006" key="3">
    <source>
        <dbReference type="Google" id="ProtNLM"/>
    </source>
</evidence>
<dbReference type="Proteomes" id="UP001183388">
    <property type="component" value="Unassembled WGS sequence"/>
</dbReference>
<organism evidence="1 2">
    <name type="scientific">Streptomyces boetiae</name>
    <dbReference type="NCBI Taxonomy" id="3075541"/>
    <lineage>
        <taxon>Bacteria</taxon>
        <taxon>Bacillati</taxon>
        <taxon>Actinomycetota</taxon>
        <taxon>Actinomycetes</taxon>
        <taxon>Kitasatosporales</taxon>
        <taxon>Streptomycetaceae</taxon>
        <taxon>Streptomyces</taxon>
    </lineage>
</organism>